<dbReference type="STRING" id="1962263.BS637_05145"/>
<evidence type="ECO:0000313" key="10">
    <source>
        <dbReference type="EMBL" id="OOO64275.1"/>
    </source>
</evidence>
<keyword evidence="6 7" id="KW-0472">Membrane</keyword>
<dbReference type="AlphaFoldDB" id="A0A1S9I217"/>
<protein>
    <submittedName>
        <fullName evidence="10">ABC transporter permease</fullName>
    </submittedName>
</protein>
<name>A0A1S9I217_9CLOT</name>
<dbReference type="CDD" id="cd06261">
    <property type="entry name" value="TM_PBP2"/>
    <property type="match status" value="1"/>
</dbReference>
<feature type="transmembrane region" description="Helical" evidence="7">
    <location>
        <begin position="64"/>
        <end position="86"/>
    </location>
</feature>
<dbReference type="GO" id="GO:0055085">
    <property type="term" value="P:transmembrane transport"/>
    <property type="evidence" value="ECO:0007669"/>
    <property type="project" value="InterPro"/>
</dbReference>
<dbReference type="EMBL" id="MRAD01000004">
    <property type="protein sequence ID" value="OOO62674.1"/>
    <property type="molecule type" value="Genomic_DNA"/>
</dbReference>
<feature type="transmembrane region" description="Helical" evidence="7">
    <location>
        <begin position="12"/>
        <end position="32"/>
    </location>
</feature>
<dbReference type="InterPro" id="IPR000515">
    <property type="entry name" value="MetI-like"/>
</dbReference>
<feature type="transmembrane region" description="Helical" evidence="7">
    <location>
        <begin position="119"/>
        <end position="143"/>
    </location>
</feature>
<feature type="transmembrane region" description="Helical" evidence="7">
    <location>
        <begin position="164"/>
        <end position="181"/>
    </location>
</feature>
<dbReference type="Proteomes" id="UP000190206">
    <property type="component" value="Unassembled WGS sequence"/>
</dbReference>
<evidence type="ECO:0000256" key="4">
    <source>
        <dbReference type="ARBA" id="ARBA00022692"/>
    </source>
</evidence>
<dbReference type="RefSeq" id="WP_200803092.1">
    <property type="nucleotide sequence ID" value="NZ_JADPGM010000004.1"/>
</dbReference>
<evidence type="ECO:0000256" key="2">
    <source>
        <dbReference type="ARBA" id="ARBA00022448"/>
    </source>
</evidence>
<comment type="similarity">
    <text evidence="7">Belongs to the binding-protein-dependent transport system permease family.</text>
</comment>
<keyword evidence="3" id="KW-1003">Cell membrane</keyword>
<dbReference type="Pfam" id="PF00528">
    <property type="entry name" value="BPD_transp_1"/>
    <property type="match status" value="1"/>
</dbReference>
<evidence type="ECO:0000256" key="7">
    <source>
        <dbReference type="RuleBase" id="RU363032"/>
    </source>
</evidence>
<keyword evidence="5 7" id="KW-1133">Transmembrane helix</keyword>
<feature type="transmembrane region" description="Helical" evidence="7">
    <location>
        <begin position="220"/>
        <end position="238"/>
    </location>
</feature>
<accession>A0A1S9I217</accession>
<keyword evidence="4 7" id="KW-0812">Transmembrane</keyword>
<evidence type="ECO:0000313" key="12">
    <source>
        <dbReference type="Proteomes" id="UP000190256"/>
    </source>
</evidence>
<comment type="caution">
    <text evidence="10">The sequence shown here is derived from an EMBL/GenBank/DDBJ whole genome shotgun (WGS) entry which is preliminary data.</text>
</comment>
<evidence type="ECO:0000256" key="1">
    <source>
        <dbReference type="ARBA" id="ARBA00004651"/>
    </source>
</evidence>
<reference evidence="10 12" key="1">
    <citation type="submission" date="2016-12" db="EMBL/GenBank/DDBJ databases">
        <title>Clostridium tepidum sp. nov., a close relative of Clostridium sporogenes and Clostridium botulinum Group I.</title>
        <authorList>
            <person name="Dobritsa A.P."/>
            <person name="Kutumbaka K.K."/>
            <person name="Werner K."/>
            <person name="Wiedmann M."/>
            <person name="Asmus A."/>
            <person name="Samadpour M."/>
        </authorList>
    </citation>
    <scope>NUCLEOTIDE SEQUENCE [LARGE SCALE GENOMIC DNA]</scope>
    <source>
        <strain evidence="10 12">IEH 97212</strain>
    </source>
</reference>
<evidence type="ECO:0000259" key="8">
    <source>
        <dbReference type="PROSITE" id="PS50928"/>
    </source>
</evidence>
<keyword evidence="11" id="KW-1185">Reference proteome</keyword>
<sequence length="252" mass="28285">MLKGLKKHKGTLLIIVFMILVYEITTDIFNILDPLLFPGLKIIIPTLIASLPELFKGLLSSLNLLIPSFTLSLVLGVSLGLVVGWYKPIRTNVTPIIYGLSPIPPTLYIPYAIMLLPTFWHSSAFIIFIGSFWPIINGTIHGVSIIEQKYIDNARTLEIRGVKLLFKIILPAALPTILGGIGTGLNFSFILLTIAEMFAARSGLGYFIQYYADFSEYNKVLAGLLFMSFFIIIVMTIFSKIQKRMLHWRTNK</sequence>
<evidence type="ECO:0000256" key="3">
    <source>
        <dbReference type="ARBA" id="ARBA00022475"/>
    </source>
</evidence>
<gene>
    <name evidence="9" type="ORF">BS637_05145</name>
    <name evidence="10" type="ORF">BS638_11180</name>
</gene>
<dbReference type="SUPFAM" id="SSF161098">
    <property type="entry name" value="MetI-like"/>
    <property type="match status" value="1"/>
</dbReference>
<evidence type="ECO:0000313" key="11">
    <source>
        <dbReference type="Proteomes" id="UP000190206"/>
    </source>
</evidence>
<evidence type="ECO:0000313" key="9">
    <source>
        <dbReference type="EMBL" id="OOO62674.1"/>
    </source>
</evidence>
<organism evidence="10 12">
    <name type="scientific">Clostridium tepidum</name>
    <dbReference type="NCBI Taxonomy" id="1962263"/>
    <lineage>
        <taxon>Bacteria</taxon>
        <taxon>Bacillati</taxon>
        <taxon>Bacillota</taxon>
        <taxon>Clostridia</taxon>
        <taxon>Eubacteriales</taxon>
        <taxon>Clostridiaceae</taxon>
        <taxon>Clostridium</taxon>
    </lineage>
</organism>
<comment type="subcellular location">
    <subcellularLocation>
        <location evidence="1 7">Cell membrane</location>
        <topology evidence="1 7">Multi-pass membrane protein</topology>
    </subcellularLocation>
</comment>
<dbReference type="Gene3D" id="1.10.3720.10">
    <property type="entry name" value="MetI-like"/>
    <property type="match status" value="1"/>
</dbReference>
<evidence type="ECO:0000256" key="5">
    <source>
        <dbReference type="ARBA" id="ARBA00022989"/>
    </source>
</evidence>
<feature type="transmembrane region" description="Helical" evidence="7">
    <location>
        <begin position="93"/>
        <end position="113"/>
    </location>
</feature>
<feature type="domain" description="ABC transmembrane type-1" evidence="8">
    <location>
        <begin position="58"/>
        <end position="238"/>
    </location>
</feature>
<reference evidence="9 11" key="2">
    <citation type="submission" date="2016-12" db="EMBL/GenBank/DDBJ databases">
        <title>Clostridium tepidum sp. nov., a close relative of Clostridium sporogenes and Clostridium botulinum Group I.</title>
        <authorList>
            <person name="Dobritsa A.P."/>
            <person name="Kutumbaka K."/>
            <person name="Werner K."/>
            <person name="Samadpour M."/>
        </authorList>
    </citation>
    <scope>NUCLEOTIDE SEQUENCE [LARGE SCALE GENOMIC DNA]</scope>
    <source>
        <strain evidence="9 11">PE</strain>
    </source>
</reference>
<proteinExistence type="inferred from homology"/>
<dbReference type="PANTHER" id="PTHR30151:SF0">
    <property type="entry name" value="ABC TRANSPORTER PERMEASE PROTEIN MJ0413-RELATED"/>
    <property type="match status" value="1"/>
</dbReference>
<dbReference type="GO" id="GO:0005886">
    <property type="term" value="C:plasma membrane"/>
    <property type="evidence" value="ECO:0007669"/>
    <property type="project" value="UniProtKB-SubCell"/>
</dbReference>
<dbReference type="PROSITE" id="PS50928">
    <property type="entry name" value="ABC_TM1"/>
    <property type="match status" value="1"/>
</dbReference>
<evidence type="ECO:0000256" key="6">
    <source>
        <dbReference type="ARBA" id="ARBA00023136"/>
    </source>
</evidence>
<dbReference type="InterPro" id="IPR035906">
    <property type="entry name" value="MetI-like_sf"/>
</dbReference>
<keyword evidence="2 7" id="KW-0813">Transport</keyword>
<dbReference type="PANTHER" id="PTHR30151">
    <property type="entry name" value="ALKANE SULFONATE ABC TRANSPORTER-RELATED, MEMBRANE SUBUNIT"/>
    <property type="match status" value="1"/>
</dbReference>
<dbReference type="EMBL" id="MRAE01000032">
    <property type="protein sequence ID" value="OOO64275.1"/>
    <property type="molecule type" value="Genomic_DNA"/>
</dbReference>
<dbReference type="Proteomes" id="UP000190256">
    <property type="component" value="Unassembled WGS sequence"/>
</dbReference>